<evidence type="ECO:0000256" key="3">
    <source>
        <dbReference type="ARBA" id="ARBA00022741"/>
    </source>
</evidence>
<evidence type="ECO:0000259" key="6">
    <source>
        <dbReference type="Pfam" id="PF01636"/>
    </source>
</evidence>
<dbReference type="Gene3D" id="3.90.1200.10">
    <property type="match status" value="1"/>
</dbReference>
<keyword evidence="5" id="KW-0067">ATP-binding</keyword>
<keyword evidence="8" id="KW-1185">Reference proteome</keyword>
<dbReference type="Gene3D" id="3.30.200.20">
    <property type="entry name" value="Phosphorylase Kinase, domain 1"/>
    <property type="match status" value="1"/>
</dbReference>
<protein>
    <recommendedName>
        <fullName evidence="6">Aminoglycoside phosphotransferase domain-containing protein</fullName>
    </recommendedName>
</protein>
<evidence type="ECO:0000256" key="1">
    <source>
        <dbReference type="ARBA" id="ARBA00010165"/>
    </source>
</evidence>
<reference evidence="7" key="1">
    <citation type="journal article" date="2022" name="Int. J. Syst. Evol. Microbiol.">
        <title>Pseudomonas aegrilactucae sp. nov. and Pseudomonas morbosilactucae sp. nov., pathogens causing bacterial rot of lettuce in Japan.</title>
        <authorList>
            <person name="Sawada H."/>
            <person name="Fujikawa T."/>
            <person name="Satou M."/>
        </authorList>
    </citation>
    <scope>NUCLEOTIDE SEQUENCE</scope>
    <source>
        <strain evidence="7">0166_1</strain>
    </source>
</reference>
<dbReference type="PANTHER" id="PTHR34273">
    <property type="entry name" value="METHYLTHIORIBOSE KINASE"/>
    <property type="match status" value="1"/>
</dbReference>
<sequence length="341" mass="36356">MHNRRVELSVASLPSYLRARGIAPAHADVDVRELSGGVSNVVLLARWDGEGVVVKQSLARLRVGVEWHFDRARIYVERACLDALSELLPGAAPESVFADDPEYVLGMTVAPDGGEVWRDALAAGRYEDDATLGAARLLGRLQAASAARAGELARRFADQMPLIEGRVDPFHRTVAAAHPDLAGRIAVEVDRLLATRSVLVHGDFSPKNLIAYGGGRMVLLDCECAHWGDPAFDLAFLLCHLLGDGCHDPDVVPTAASHARRFWAAYRQAGGQADDEAAVVAELACILLARADGKSPLLGLDDERRAGLRAAGRRLLLGADELDVPAAVDIAAALIRDPGGP</sequence>
<accession>A0A9E7C0A4</accession>
<dbReference type="PANTHER" id="PTHR34273:SF2">
    <property type="entry name" value="METHYLTHIORIBOSE KINASE"/>
    <property type="match status" value="1"/>
</dbReference>
<evidence type="ECO:0000313" key="7">
    <source>
        <dbReference type="EMBL" id="UGS36166.1"/>
    </source>
</evidence>
<comment type="similarity">
    <text evidence="1">Belongs to the methylthioribose kinase family.</text>
</comment>
<evidence type="ECO:0000256" key="4">
    <source>
        <dbReference type="ARBA" id="ARBA00022777"/>
    </source>
</evidence>
<keyword evidence="3" id="KW-0547">Nucleotide-binding</keyword>
<dbReference type="KEGG" id="sbae:DSM104329_02566"/>
<evidence type="ECO:0000256" key="2">
    <source>
        <dbReference type="ARBA" id="ARBA00022679"/>
    </source>
</evidence>
<organism evidence="7 8">
    <name type="scientific">Capillimicrobium parvum</name>
    <dbReference type="NCBI Taxonomy" id="2884022"/>
    <lineage>
        <taxon>Bacteria</taxon>
        <taxon>Bacillati</taxon>
        <taxon>Actinomycetota</taxon>
        <taxon>Thermoleophilia</taxon>
        <taxon>Solirubrobacterales</taxon>
        <taxon>Capillimicrobiaceae</taxon>
        <taxon>Capillimicrobium</taxon>
    </lineage>
</organism>
<name>A0A9E7C0A4_9ACTN</name>
<dbReference type="InterPro" id="IPR011009">
    <property type="entry name" value="Kinase-like_dom_sf"/>
</dbReference>
<dbReference type="GO" id="GO:0016301">
    <property type="term" value="F:kinase activity"/>
    <property type="evidence" value="ECO:0007669"/>
    <property type="project" value="UniProtKB-KW"/>
</dbReference>
<keyword evidence="2" id="KW-0808">Transferase</keyword>
<dbReference type="Proteomes" id="UP001162834">
    <property type="component" value="Chromosome"/>
</dbReference>
<dbReference type="Pfam" id="PF01636">
    <property type="entry name" value="APH"/>
    <property type="match status" value="1"/>
</dbReference>
<evidence type="ECO:0000313" key="8">
    <source>
        <dbReference type="Proteomes" id="UP001162834"/>
    </source>
</evidence>
<dbReference type="EMBL" id="CP087164">
    <property type="protein sequence ID" value="UGS36166.1"/>
    <property type="molecule type" value="Genomic_DNA"/>
</dbReference>
<gene>
    <name evidence="7" type="ORF">DSM104329_02566</name>
</gene>
<dbReference type="AlphaFoldDB" id="A0A9E7C0A4"/>
<keyword evidence="4" id="KW-0418">Kinase</keyword>
<dbReference type="GO" id="GO:0005524">
    <property type="term" value="F:ATP binding"/>
    <property type="evidence" value="ECO:0007669"/>
    <property type="project" value="UniProtKB-KW"/>
</dbReference>
<proteinExistence type="inferred from homology"/>
<dbReference type="SUPFAM" id="SSF56112">
    <property type="entry name" value="Protein kinase-like (PK-like)"/>
    <property type="match status" value="1"/>
</dbReference>
<dbReference type="InterPro" id="IPR002575">
    <property type="entry name" value="Aminoglycoside_PTrfase"/>
</dbReference>
<evidence type="ECO:0000256" key="5">
    <source>
        <dbReference type="ARBA" id="ARBA00022840"/>
    </source>
</evidence>
<feature type="domain" description="Aminoglycoside phosphotransferase" evidence="6">
    <location>
        <begin position="30"/>
        <end position="250"/>
    </location>
</feature>